<dbReference type="AlphaFoldDB" id="A0ABD2P829"/>
<gene>
    <name evidence="1" type="ORF">HHI36_001332</name>
</gene>
<sequence length="92" mass="10167">MKTKNQELGKEVKVLQMCIRDQGGLIDKELTSKSILDLDTKIDVAVFVDVGEVRDNTLINRLTAQSAAIMNQIRAGKFGEGDKISYKQGGRL</sequence>
<name>A0ABD2P829_9CUCU</name>
<evidence type="ECO:0000313" key="1">
    <source>
        <dbReference type="EMBL" id="KAL3286842.1"/>
    </source>
</evidence>
<comment type="caution">
    <text evidence="1">The sequence shown here is derived from an EMBL/GenBank/DDBJ whole genome shotgun (WGS) entry which is preliminary data.</text>
</comment>
<proteinExistence type="predicted"/>
<reference evidence="1 2" key="1">
    <citation type="journal article" date="2021" name="BMC Biol.">
        <title>Horizontally acquired antibacterial genes associated with adaptive radiation of ladybird beetles.</title>
        <authorList>
            <person name="Li H.S."/>
            <person name="Tang X.F."/>
            <person name="Huang Y.H."/>
            <person name="Xu Z.Y."/>
            <person name="Chen M.L."/>
            <person name="Du X.Y."/>
            <person name="Qiu B.Y."/>
            <person name="Chen P.T."/>
            <person name="Zhang W."/>
            <person name="Slipinski A."/>
            <person name="Escalona H.E."/>
            <person name="Waterhouse R.M."/>
            <person name="Zwick A."/>
            <person name="Pang H."/>
        </authorList>
    </citation>
    <scope>NUCLEOTIDE SEQUENCE [LARGE SCALE GENOMIC DNA]</scope>
    <source>
        <strain evidence="1">SYSU2018</strain>
    </source>
</reference>
<keyword evidence="2" id="KW-1185">Reference proteome</keyword>
<organism evidence="1 2">
    <name type="scientific">Cryptolaemus montrouzieri</name>
    <dbReference type="NCBI Taxonomy" id="559131"/>
    <lineage>
        <taxon>Eukaryota</taxon>
        <taxon>Metazoa</taxon>
        <taxon>Ecdysozoa</taxon>
        <taxon>Arthropoda</taxon>
        <taxon>Hexapoda</taxon>
        <taxon>Insecta</taxon>
        <taxon>Pterygota</taxon>
        <taxon>Neoptera</taxon>
        <taxon>Endopterygota</taxon>
        <taxon>Coleoptera</taxon>
        <taxon>Polyphaga</taxon>
        <taxon>Cucujiformia</taxon>
        <taxon>Coccinelloidea</taxon>
        <taxon>Coccinellidae</taxon>
        <taxon>Scymninae</taxon>
        <taxon>Scymnini</taxon>
        <taxon>Cryptolaemus</taxon>
    </lineage>
</organism>
<dbReference type="EMBL" id="JABFTP020000185">
    <property type="protein sequence ID" value="KAL3286842.1"/>
    <property type="molecule type" value="Genomic_DNA"/>
</dbReference>
<protein>
    <submittedName>
        <fullName evidence="1">Uncharacterized protein</fullName>
    </submittedName>
</protein>
<accession>A0ABD2P829</accession>
<evidence type="ECO:0000313" key="2">
    <source>
        <dbReference type="Proteomes" id="UP001516400"/>
    </source>
</evidence>
<dbReference type="Proteomes" id="UP001516400">
    <property type="component" value="Unassembled WGS sequence"/>
</dbReference>